<dbReference type="EMBL" id="CM045764">
    <property type="protein sequence ID" value="KAI8007212.1"/>
    <property type="molecule type" value="Genomic_DNA"/>
</dbReference>
<accession>A0ACC0H3A2</accession>
<keyword evidence="2" id="KW-1185">Reference proteome</keyword>
<proteinExistence type="predicted"/>
<protein>
    <submittedName>
        <fullName evidence="1">Uncharacterized protein</fullName>
    </submittedName>
</protein>
<dbReference type="Proteomes" id="UP001060215">
    <property type="component" value="Chromosome 7"/>
</dbReference>
<evidence type="ECO:0000313" key="1">
    <source>
        <dbReference type="EMBL" id="KAI8007212.1"/>
    </source>
</evidence>
<gene>
    <name evidence="1" type="ORF">LOK49_LG07G01137</name>
</gene>
<comment type="caution">
    <text evidence="1">The sequence shown here is derived from an EMBL/GenBank/DDBJ whole genome shotgun (WGS) entry which is preliminary data.</text>
</comment>
<evidence type="ECO:0000313" key="2">
    <source>
        <dbReference type="Proteomes" id="UP001060215"/>
    </source>
</evidence>
<name>A0ACC0H3A2_9ERIC</name>
<sequence length="99" mass="11200">MGVSVLRNSVGVIWTNVLLMDEVLPDVALSDFSLEDFCQLLDNDLGILVKLRELIIDWVQEGFQDFFRKLDDRFLLLPGKTNLTSQDRGTGDQLESKLG</sequence>
<organism evidence="1 2">
    <name type="scientific">Camellia lanceoleosa</name>
    <dbReference type="NCBI Taxonomy" id="1840588"/>
    <lineage>
        <taxon>Eukaryota</taxon>
        <taxon>Viridiplantae</taxon>
        <taxon>Streptophyta</taxon>
        <taxon>Embryophyta</taxon>
        <taxon>Tracheophyta</taxon>
        <taxon>Spermatophyta</taxon>
        <taxon>Magnoliopsida</taxon>
        <taxon>eudicotyledons</taxon>
        <taxon>Gunneridae</taxon>
        <taxon>Pentapetalae</taxon>
        <taxon>asterids</taxon>
        <taxon>Ericales</taxon>
        <taxon>Theaceae</taxon>
        <taxon>Camellia</taxon>
    </lineage>
</organism>
<reference evidence="1 2" key="1">
    <citation type="journal article" date="2022" name="Plant J.">
        <title>Chromosome-level genome of Camellia lanceoleosa provides a valuable resource for understanding genome evolution and self-incompatibility.</title>
        <authorList>
            <person name="Gong W."/>
            <person name="Xiao S."/>
            <person name="Wang L."/>
            <person name="Liao Z."/>
            <person name="Chang Y."/>
            <person name="Mo W."/>
            <person name="Hu G."/>
            <person name="Li W."/>
            <person name="Zhao G."/>
            <person name="Zhu H."/>
            <person name="Hu X."/>
            <person name="Ji K."/>
            <person name="Xiang X."/>
            <person name="Song Q."/>
            <person name="Yuan D."/>
            <person name="Jin S."/>
            <person name="Zhang L."/>
        </authorList>
    </citation>
    <scope>NUCLEOTIDE SEQUENCE [LARGE SCALE GENOMIC DNA]</scope>
    <source>
        <strain evidence="1">SQ_2022a</strain>
    </source>
</reference>